<feature type="domain" description="Thioredoxin" evidence="4">
    <location>
        <begin position="60"/>
        <end position="222"/>
    </location>
</feature>
<name>A0ABP8GIV3_9SPHI</name>
<organism evidence="5 6">
    <name type="scientific">Mucilaginibacter gynuensis</name>
    <dbReference type="NCBI Taxonomy" id="1302236"/>
    <lineage>
        <taxon>Bacteria</taxon>
        <taxon>Pseudomonadati</taxon>
        <taxon>Bacteroidota</taxon>
        <taxon>Sphingobacteriia</taxon>
        <taxon>Sphingobacteriales</taxon>
        <taxon>Sphingobacteriaceae</taxon>
        <taxon>Mucilaginibacter</taxon>
    </lineage>
</organism>
<keyword evidence="3" id="KW-1133">Transmembrane helix</keyword>
<dbReference type="PANTHER" id="PTHR12151">
    <property type="entry name" value="ELECTRON TRANSPORT PROTIN SCO1/SENC FAMILY MEMBER"/>
    <property type="match status" value="1"/>
</dbReference>
<evidence type="ECO:0000256" key="3">
    <source>
        <dbReference type="SAM" id="Phobius"/>
    </source>
</evidence>
<reference evidence="6" key="1">
    <citation type="journal article" date="2019" name="Int. J. Syst. Evol. Microbiol.">
        <title>The Global Catalogue of Microorganisms (GCM) 10K type strain sequencing project: providing services to taxonomists for standard genome sequencing and annotation.</title>
        <authorList>
            <consortium name="The Broad Institute Genomics Platform"/>
            <consortium name="The Broad Institute Genome Sequencing Center for Infectious Disease"/>
            <person name="Wu L."/>
            <person name="Ma J."/>
        </authorList>
    </citation>
    <scope>NUCLEOTIDE SEQUENCE [LARGE SCALE GENOMIC DNA]</scope>
    <source>
        <strain evidence="6">JCM 17705</strain>
    </source>
</reference>
<accession>A0ABP8GIV3</accession>
<keyword evidence="3" id="KW-0812">Transmembrane</keyword>
<dbReference type="PROSITE" id="PS51352">
    <property type="entry name" value="THIOREDOXIN_2"/>
    <property type="match status" value="1"/>
</dbReference>
<sequence>MRNSGIGKKIIILVLILAVPGFLYYLLTVGGKNRYKSLPFFGPKVLAKTSHKFHGTVIPDTIFHKLPAFTLTDQEGKVITDSSFANKIFIASFFYTGCGNACDVINENVRKLAVTYQKNNMVRFVSITVDPEHDQPLMLKHYAEKFKLPASKWLFLTGDTTQVYNLAQNGFLLNAAKMPDGQFVFNDKLVLIDAEKRIRGYYPGNKIQEIARLNDEIKVLISEELRKIKAPN</sequence>
<evidence type="ECO:0000259" key="4">
    <source>
        <dbReference type="PROSITE" id="PS51352"/>
    </source>
</evidence>
<dbReference type="InterPro" id="IPR003782">
    <property type="entry name" value="SCO1/SenC"/>
</dbReference>
<dbReference type="Gene3D" id="3.40.30.10">
    <property type="entry name" value="Glutaredoxin"/>
    <property type="match status" value="1"/>
</dbReference>
<gene>
    <name evidence="5" type="ORF">GCM10023149_27120</name>
</gene>
<keyword evidence="3" id="KW-0472">Membrane</keyword>
<comment type="similarity">
    <text evidence="1">Belongs to the SCO1/2 family.</text>
</comment>
<keyword evidence="6" id="KW-1185">Reference proteome</keyword>
<dbReference type="EMBL" id="BAABFT010000006">
    <property type="protein sequence ID" value="GAA4325045.1"/>
    <property type="molecule type" value="Genomic_DNA"/>
</dbReference>
<dbReference type="CDD" id="cd02968">
    <property type="entry name" value="SCO"/>
    <property type="match status" value="1"/>
</dbReference>
<dbReference type="SUPFAM" id="SSF52833">
    <property type="entry name" value="Thioredoxin-like"/>
    <property type="match status" value="1"/>
</dbReference>
<protein>
    <recommendedName>
        <fullName evidence="4">Thioredoxin domain-containing protein</fullName>
    </recommendedName>
</protein>
<dbReference type="PANTHER" id="PTHR12151:SF25">
    <property type="entry name" value="LINALOOL DEHYDRATASE_ISOMERASE DOMAIN-CONTAINING PROTEIN"/>
    <property type="match status" value="1"/>
</dbReference>
<proteinExistence type="inferred from homology"/>
<dbReference type="Pfam" id="PF02630">
    <property type="entry name" value="SCO1-SenC"/>
    <property type="match status" value="1"/>
</dbReference>
<comment type="caution">
    <text evidence="5">The sequence shown here is derived from an EMBL/GenBank/DDBJ whole genome shotgun (WGS) entry which is preliminary data.</text>
</comment>
<keyword evidence="2" id="KW-0186">Copper</keyword>
<evidence type="ECO:0000256" key="2">
    <source>
        <dbReference type="ARBA" id="ARBA00023008"/>
    </source>
</evidence>
<dbReference type="Proteomes" id="UP001500582">
    <property type="component" value="Unassembled WGS sequence"/>
</dbReference>
<evidence type="ECO:0000313" key="5">
    <source>
        <dbReference type="EMBL" id="GAA4325045.1"/>
    </source>
</evidence>
<feature type="transmembrane region" description="Helical" evidence="3">
    <location>
        <begin position="6"/>
        <end position="27"/>
    </location>
</feature>
<evidence type="ECO:0000256" key="1">
    <source>
        <dbReference type="ARBA" id="ARBA00010996"/>
    </source>
</evidence>
<dbReference type="InterPro" id="IPR036249">
    <property type="entry name" value="Thioredoxin-like_sf"/>
</dbReference>
<dbReference type="InterPro" id="IPR013766">
    <property type="entry name" value="Thioredoxin_domain"/>
</dbReference>
<evidence type="ECO:0000313" key="6">
    <source>
        <dbReference type="Proteomes" id="UP001500582"/>
    </source>
</evidence>